<comment type="catalytic activity">
    <reaction evidence="5">
        <text>a 2'-deoxyribonucleoside 5'-diphosphate + [thioredoxin]-disulfide + H2O = a ribonucleoside 5'-diphosphate + [thioredoxin]-dithiol</text>
        <dbReference type="Rhea" id="RHEA:23252"/>
        <dbReference type="Rhea" id="RHEA-COMP:10698"/>
        <dbReference type="Rhea" id="RHEA-COMP:10700"/>
        <dbReference type="ChEBI" id="CHEBI:15377"/>
        <dbReference type="ChEBI" id="CHEBI:29950"/>
        <dbReference type="ChEBI" id="CHEBI:50058"/>
        <dbReference type="ChEBI" id="CHEBI:57930"/>
        <dbReference type="ChEBI" id="CHEBI:73316"/>
        <dbReference type="EC" id="1.17.4.1"/>
    </reaction>
</comment>
<dbReference type="SUPFAM" id="SSF82649">
    <property type="entry name" value="SufE/NifU"/>
    <property type="match status" value="1"/>
</dbReference>
<comment type="similarity">
    <text evidence="1">Belongs to the ribonucleoside diphosphate reductase class-2 family.</text>
</comment>
<accession>A0A1M6LHI3</accession>
<organism evidence="7 8">
    <name type="scientific">Paramaledivibacter caminithermalis (strain DSM 15212 / CIP 107654 / DViRD3)</name>
    <name type="common">Clostridium caminithermale</name>
    <dbReference type="NCBI Taxonomy" id="1121301"/>
    <lineage>
        <taxon>Bacteria</taxon>
        <taxon>Bacillati</taxon>
        <taxon>Bacillota</taxon>
        <taxon>Clostridia</taxon>
        <taxon>Peptostreptococcales</taxon>
        <taxon>Caminicellaceae</taxon>
        <taxon>Paramaledivibacter</taxon>
    </lineage>
</organism>
<keyword evidence="4" id="KW-0547">Nucleotide-binding</keyword>
<gene>
    <name evidence="7" type="ORF">SAMN02745912_00801</name>
</gene>
<sequence length="81" mass="9208">MVYYMPRSVCSKKVTFSIENNKIKDVKFEQGCSGSLQAISKLIEGMTVEDAIKMLKGIRCRNRNTSCPDQLAKALEQYLEK</sequence>
<dbReference type="RefSeq" id="WP_073147215.1">
    <property type="nucleotide sequence ID" value="NZ_FRAG01000006.1"/>
</dbReference>
<evidence type="ECO:0000256" key="1">
    <source>
        <dbReference type="ARBA" id="ARBA00007405"/>
    </source>
</evidence>
<keyword evidence="3" id="KW-0237">DNA synthesis</keyword>
<evidence type="ECO:0000313" key="8">
    <source>
        <dbReference type="Proteomes" id="UP000184465"/>
    </source>
</evidence>
<keyword evidence="8" id="KW-1185">Reference proteome</keyword>
<name>A0A1M6LHI3_PARC5</name>
<dbReference type="Proteomes" id="UP000184465">
    <property type="component" value="Unassembled WGS sequence"/>
</dbReference>
<dbReference type="Pfam" id="PF12637">
    <property type="entry name" value="TSCPD"/>
    <property type="match status" value="1"/>
</dbReference>
<evidence type="ECO:0000256" key="3">
    <source>
        <dbReference type="ARBA" id="ARBA00022634"/>
    </source>
</evidence>
<dbReference type="NCBIfam" id="TIGR03905">
    <property type="entry name" value="TIGR03905_4_Cys"/>
    <property type="match status" value="1"/>
</dbReference>
<evidence type="ECO:0000256" key="2">
    <source>
        <dbReference type="ARBA" id="ARBA00012274"/>
    </source>
</evidence>
<dbReference type="InterPro" id="IPR023806">
    <property type="entry name" value="CHP03905"/>
</dbReference>
<feature type="domain" description="TSCPD" evidence="6">
    <location>
        <begin position="5"/>
        <end position="79"/>
    </location>
</feature>
<reference evidence="7 8" key="1">
    <citation type="submission" date="2016-11" db="EMBL/GenBank/DDBJ databases">
        <authorList>
            <person name="Jaros S."/>
            <person name="Januszkiewicz K."/>
            <person name="Wedrychowicz H."/>
        </authorList>
    </citation>
    <scope>NUCLEOTIDE SEQUENCE [LARGE SCALE GENOMIC DNA]</scope>
    <source>
        <strain evidence="7 8">DSM 15212</strain>
    </source>
</reference>
<evidence type="ECO:0000313" key="7">
    <source>
        <dbReference type="EMBL" id="SHJ70650.1"/>
    </source>
</evidence>
<dbReference type="AlphaFoldDB" id="A0A1M6LHI3"/>
<dbReference type="GO" id="GO:0000166">
    <property type="term" value="F:nucleotide binding"/>
    <property type="evidence" value="ECO:0007669"/>
    <property type="project" value="UniProtKB-KW"/>
</dbReference>
<dbReference type="OrthoDB" id="9801525at2"/>
<protein>
    <recommendedName>
        <fullName evidence="2">ribonucleoside-diphosphate reductase</fullName>
        <ecNumber evidence="2">1.17.4.1</ecNumber>
    </recommendedName>
</protein>
<dbReference type="GO" id="GO:0071897">
    <property type="term" value="P:DNA biosynthetic process"/>
    <property type="evidence" value="ECO:0007669"/>
    <property type="project" value="UniProtKB-KW"/>
</dbReference>
<evidence type="ECO:0000256" key="5">
    <source>
        <dbReference type="ARBA" id="ARBA00047754"/>
    </source>
</evidence>
<evidence type="ECO:0000256" key="4">
    <source>
        <dbReference type="ARBA" id="ARBA00022741"/>
    </source>
</evidence>
<dbReference type="GO" id="GO:0004748">
    <property type="term" value="F:ribonucleoside-diphosphate reductase activity, thioredoxin disulfide as acceptor"/>
    <property type="evidence" value="ECO:0007669"/>
    <property type="project" value="UniProtKB-EC"/>
</dbReference>
<dbReference type="EC" id="1.17.4.1" evidence="2"/>
<evidence type="ECO:0000259" key="6">
    <source>
        <dbReference type="Pfam" id="PF12637"/>
    </source>
</evidence>
<dbReference type="EMBL" id="FRAG01000006">
    <property type="protein sequence ID" value="SHJ70650.1"/>
    <property type="molecule type" value="Genomic_DNA"/>
</dbReference>
<dbReference type="InterPro" id="IPR024434">
    <property type="entry name" value="TSCPD_dom"/>
</dbReference>
<proteinExistence type="inferred from homology"/>